<dbReference type="Pfam" id="PF13041">
    <property type="entry name" value="PPR_2"/>
    <property type="match status" value="3"/>
</dbReference>
<dbReference type="GO" id="GO:0003677">
    <property type="term" value="F:DNA binding"/>
    <property type="evidence" value="ECO:0007669"/>
    <property type="project" value="UniProtKB-KW"/>
</dbReference>
<dbReference type="Gene3D" id="1.25.40.10">
    <property type="entry name" value="Tetratricopeptide repeat domain"/>
    <property type="match status" value="4"/>
</dbReference>
<gene>
    <name evidence="3" type="ORF">TCM_004100</name>
</gene>
<proteinExistence type="predicted"/>
<keyword evidence="4" id="KW-1185">Reference proteome</keyword>
<dbReference type="FunFam" id="1.25.40.10:FF:000804">
    <property type="entry name" value="Pentatricopeptide repeat-containing protein, chloroplastic"/>
    <property type="match status" value="1"/>
</dbReference>
<feature type="repeat" description="PPR" evidence="2">
    <location>
        <begin position="273"/>
        <end position="307"/>
    </location>
</feature>
<dbReference type="Pfam" id="PF01535">
    <property type="entry name" value="PPR"/>
    <property type="match status" value="2"/>
</dbReference>
<evidence type="ECO:0000313" key="3">
    <source>
        <dbReference type="EMBL" id="EOX94498.1"/>
    </source>
</evidence>
<dbReference type="Pfam" id="PF20431">
    <property type="entry name" value="E_motif"/>
    <property type="match status" value="1"/>
</dbReference>
<dbReference type="PANTHER" id="PTHR47926:SF376">
    <property type="entry name" value="TETRATRICOPEPTIDE-LIKE HELICAL DOMAIN SUPERFAMILY"/>
    <property type="match status" value="1"/>
</dbReference>
<reference evidence="3 4" key="1">
    <citation type="journal article" date="2013" name="Genome Biol.">
        <title>The genome sequence of the most widely cultivated cacao type and its use to identify candidate genes regulating pod color.</title>
        <authorList>
            <person name="Motamayor J.C."/>
            <person name="Mockaitis K."/>
            <person name="Schmutz J."/>
            <person name="Haiminen N."/>
            <person name="Iii D.L."/>
            <person name="Cornejo O."/>
            <person name="Findley S.D."/>
            <person name="Zheng P."/>
            <person name="Utro F."/>
            <person name="Royaert S."/>
            <person name="Saski C."/>
            <person name="Jenkins J."/>
            <person name="Podicheti R."/>
            <person name="Zhao M."/>
            <person name="Scheffler B.E."/>
            <person name="Stack J.C."/>
            <person name="Feltus F.A."/>
            <person name="Mustiga G.M."/>
            <person name="Amores F."/>
            <person name="Phillips W."/>
            <person name="Marelli J.P."/>
            <person name="May G.D."/>
            <person name="Shapiro H."/>
            <person name="Ma J."/>
            <person name="Bustamante C.D."/>
            <person name="Schnell R.J."/>
            <person name="Main D."/>
            <person name="Gilbert D."/>
            <person name="Parida L."/>
            <person name="Kuhn D.N."/>
        </authorList>
    </citation>
    <scope>NUCLEOTIDE SEQUENCE [LARGE SCALE GENOMIC DNA]</scope>
    <source>
        <strain evidence="4">cv. Matina 1-6</strain>
    </source>
</reference>
<name>A0A061DWV8_THECC</name>
<dbReference type="Pfam" id="PF12854">
    <property type="entry name" value="PPR_1"/>
    <property type="match status" value="1"/>
</dbReference>
<dbReference type="Gramene" id="EOX94498">
    <property type="protein sequence ID" value="EOX94498"/>
    <property type="gene ID" value="TCM_004100"/>
</dbReference>
<organism evidence="3 4">
    <name type="scientific">Theobroma cacao</name>
    <name type="common">Cacao</name>
    <name type="synonym">Cocoa</name>
    <dbReference type="NCBI Taxonomy" id="3641"/>
    <lineage>
        <taxon>Eukaryota</taxon>
        <taxon>Viridiplantae</taxon>
        <taxon>Streptophyta</taxon>
        <taxon>Embryophyta</taxon>
        <taxon>Tracheophyta</taxon>
        <taxon>Spermatophyta</taxon>
        <taxon>Magnoliopsida</taxon>
        <taxon>eudicotyledons</taxon>
        <taxon>Gunneridae</taxon>
        <taxon>Pentapetalae</taxon>
        <taxon>rosids</taxon>
        <taxon>malvids</taxon>
        <taxon>Malvales</taxon>
        <taxon>Malvaceae</taxon>
        <taxon>Byttnerioideae</taxon>
        <taxon>Theobroma</taxon>
    </lineage>
</organism>
<dbReference type="SUPFAM" id="SSF48452">
    <property type="entry name" value="TPR-like"/>
    <property type="match status" value="1"/>
</dbReference>
<feature type="repeat" description="PPR" evidence="2">
    <location>
        <begin position="211"/>
        <end position="241"/>
    </location>
</feature>
<dbReference type="OMA" id="AVHGHIW"/>
<dbReference type="InterPro" id="IPR011990">
    <property type="entry name" value="TPR-like_helical_dom_sf"/>
</dbReference>
<dbReference type="EMBL" id="CM001879">
    <property type="protein sequence ID" value="EOX94498.1"/>
    <property type="molecule type" value="Genomic_DNA"/>
</dbReference>
<feature type="repeat" description="PPR" evidence="2">
    <location>
        <begin position="374"/>
        <end position="408"/>
    </location>
</feature>
<dbReference type="NCBIfam" id="TIGR00756">
    <property type="entry name" value="PPR"/>
    <property type="match status" value="5"/>
</dbReference>
<dbReference type="FunFam" id="1.25.40.10:FF:000366">
    <property type="entry name" value="Pentatricopeptide (PPR) repeat-containing protein"/>
    <property type="match status" value="1"/>
</dbReference>
<dbReference type="GO" id="GO:0003723">
    <property type="term" value="F:RNA binding"/>
    <property type="evidence" value="ECO:0007669"/>
    <property type="project" value="InterPro"/>
</dbReference>
<dbReference type="InParanoid" id="A0A061DWV8"/>
<dbReference type="HOGENOM" id="CLU_002706_0_5_1"/>
<dbReference type="Proteomes" id="UP000026915">
    <property type="component" value="Chromosome 1"/>
</dbReference>
<evidence type="ECO:0000313" key="4">
    <source>
        <dbReference type="Proteomes" id="UP000026915"/>
    </source>
</evidence>
<keyword evidence="1" id="KW-0677">Repeat</keyword>
<feature type="repeat" description="PPR" evidence="2">
    <location>
        <begin position="110"/>
        <end position="144"/>
    </location>
</feature>
<sequence length="600" mass="67614">MLTVNCPTPTASLGFASRPMSLKTITNLNRLYIQPRPFVQPQTLSQQIQTIVDQIKKCSNLNQLETIYATMIKTNANQDCFLTNQFVSACATFCRMDYAILAFTQMQKPNVFVYNALIKGLVHCHNPFQALDYHKHMLRAGVWPSSFTFSSLVKACGLVSELGFGESVHGQVWKHGFESHVFVQTALVDFYANVGKFAESKRVFDEMPDRDVFAWTTMVSGFLKAGDLVSSRRLFDEMPERNTATWNAMIDGYARVGDVESAELFFNQMPVKDIISWTSMINCYSKNKQFREALAVFEEMRRNKVSPDEVTMASVISACAHLGALNTGKEIHHYVMQNGFYLDVYIGSALVDMYAKCGSLERSLLAFFKLREKNLFCWNSVIEGLAVHGYAQEALAMFDSMERHHVKPNGVTFVSVLSACTHAGLVEVGRQRFLSMTRDYSIPPEVEHYGCMVDLLSKAGLLEDALFLIRSMKLEPNPVIWGALLGGCKLHRNLEIAQFAVNELMVLDPHDSGYYTLLLNLYAEVNRWAQVTKIRQMMRELGVKKGCPGSSWIEMESEIHQFAASDKSHLASDEIYSILAELDLQLKLAGYVSDELGSIY</sequence>
<keyword evidence="3" id="KW-0238">DNA-binding</keyword>
<accession>A0A061DWV8</accession>
<dbReference type="InterPro" id="IPR046848">
    <property type="entry name" value="E_motif"/>
</dbReference>
<dbReference type="GO" id="GO:0009451">
    <property type="term" value="P:RNA modification"/>
    <property type="evidence" value="ECO:0000318"/>
    <property type="project" value="GO_Central"/>
</dbReference>
<dbReference type="PANTHER" id="PTHR47926">
    <property type="entry name" value="PENTATRICOPEPTIDE REPEAT-CONTAINING PROTEIN"/>
    <property type="match status" value="1"/>
</dbReference>
<dbReference type="FunFam" id="1.25.40.10:FF:000934">
    <property type="entry name" value="Pentatricopeptide repeat-containing protein"/>
    <property type="match status" value="1"/>
</dbReference>
<dbReference type="InterPro" id="IPR046960">
    <property type="entry name" value="PPR_At4g14850-like_plant"/>
</dbReference>
<dbReference type="AlphaFoldDB" id="A0A061DWV8"/>
<dbReference type="InterPro" id="IPR002885">
    <property type="entry name" value="PPR_rpt"/>
</dbReference>
<protein>
    <submittedName>
        <fullName evidence="3">Basic helix-loop-helix DNA-binding superfamily protein</fullName>
    </submittedName>
</protein>
<dbReference type="FunCoup" id="A0A061DWV8">
    <property type="interactions" value="217"/>
</dbReference>
<dbReference type="PROSITE" id="PS51375">
    <property type="entry name" value="PPR"/>
    <property type="match status" value="5"/>
</dbReference>
<evidence type="ECO:0000256" key="1">
    <source>
        <dbReference type="ARBA" id="ARBA00022737"/>
    </source>
</evidence>
<feature type="repeat" description="PPR" evidence="2">
    <location>
        <begin position="242"/>
        <end position="272"/>
    </location>
</feature>
<dbReference type="eggNOG" id="KOG4197">
    <property type="taxonomic scope" value="Eukaryota"/>
</dbReference>
<evidence type="ECO:0000256" key="2">
    <source>
        <dbReference type="PROSITE-ProRule" id="PRU00708"/>
    </source>
</evidence>
<dbReference type="FunFam" id="1.25.40.10:FF:000031">
    <property type="entry name" value="Pentatricopeptide repeat-containing protein mitochondrial"/>
    <property type="match status" value="1"/>
</dbReference>